<dbReference type="Proteomes" id="UP000178448">
    <property type="component" value="Unassembled WGS sequence"/>
</dbReference>
<feature type="domain" description="Cupin type-2" evidence="1">
    <location>
        <begin position="32"/>
        <end position="102"/>
    </location>
</feature>
<dbReference type="SUPFAM" id="SSF51182">
    <property type="entry name" value="RmlC-like cupins"/>
    <property type="match status" value="1"/>
</dbReference>
<dbReference type="Gene3D" id="2.60.120.10">
    <property type="entry name" value="Jelly Rolls"/>
    <property type="match status" value="1"/>
</dbReference>
<comment type="caution">
    <text evidence="2">The sequence shown here is derived from an EMBL/GenBank/DDBJ whole genome shotgun (WGS) entry which is preliminary data.</text>
</comment>
<dbReference type="InterPro" id="IPR013096">
    <property type="entry name" value="Cupin_2"/>
</dbReference>
<dbReference type="PANTHER" id="PTHR43346:SF1">
    <property type="entry name" value="QUERCETIN 2,3-DIOXYGENASE-RELATED"/>
    <property type="match status" value="1"/>
</dbReference>
<dbReference type="InterPro" id="IPR052538">
    <property type="entry name" value="Flavonoid_dioxygenase-like"/>
</dbReference>
<dbReference type="EMBL" id="MFJD01000001">
    <property type="protein sequence ID" value="OGG05071.1"/>
    <property type="molecule type" value="Genomic_DNA"/>
</dbReference>
<evidence type="ECO:0000259" key="1">
    <source>
        <dbReference type="Pfam" id="PF07883"/>
    </source>
</evidence>
<reference evidence="2 3" key="1">
    <citation type="journal article" date="2016" name="Nat. Commun.">
        <title>Thousands of microbial genomes shed light on interconnected biogeochemical processes in an aquifer system.</title>
        <authorList>
            <person name="Anantharaman K."/>
            <person name="Brown C.T."/>
            <person name="Hug L.A."/>
            <person name="Sharon I."/>
            <person name="Castelle C.J."/>
            <person name="Probst A.J."/>
            <person name="Thomas B.C."/>
            <person name="Singh A."/>
            <person name="Wilkins M.J."/>
            <person name="Karaoz U."/>
            <person name="Brodie E.L."/>
            <person name="Williams K.H."/>
            <person name="Hubbard S.S."/>
            <person name="Banfield J.F."/>
        </authorList>
    </citation>
    <scope>NUCLEOTIDE SEQUENCE [LARGE SCALE GENOMIC DNA]</scope>
</reference>
<dbReference type="InterPro" id="IPR011051">
    <property type="entry name" value="RmlC_Cupin_sf"/>
</dbReference>
<name>A0A1F5YY20_9BACT</name>
<dbReference type="Pfam" id="PF07883">
    <property type="entry name" value="Cupin_2"/>
    <property type="match status" value="1"/>
</dbReference>
<sequence length="129" mass="14583">MKSYIANIEEVTLKNTDFRQVLFTSHYSQLVVMSLKPGEEIGNEIHGLDQFIRFEKGTARVILDNGKITRDVAEDWVIIIPAGTWHNVVNTGSTDLKLYTIYSPPEHRDGVVLHNKADAEEEHFDGTVS</sequence>
<dbReference type="AlphaFoldDB" id="A0A1F5YY20"/>
<dbReference type="PANTHER" id="PTHR43346">
    <property type="entry name" value="LIGAND BINDING DOMAIN PROTEIN, PUTATIVE (AFU_ORTHOLOGUE AFUA_6G14370)-RELATED"/>
    <property type="match status" value="1"/>
</dbReference>
<dbReference type="STRING" id="1798374.A2Z33_07370"/>
<proteinExistence type="predicted"/>
<gene>
    <name evidence="2" type="ORF">A2Z33_07370</name>
</gene>
<accession>A0A1F5YY20</accession>
<dbReference type="CDD" id="cd02223">
    <property type="entry name" value="cupin_Bh2720-like"/>
    <property type="match status" value="1"/>
</dbReference>
<protein>
    <submittedName>
        <fullName evidence="2">Cupin</fullName>
    </submittedName>
</protein>
<dbReference type="InterPro" id="IPR014710">
    <property type="entry name" value="RmlC-like_jellyroll"/>
</dbReference>
<evidence type="ECO:0000313" key="3">
    <source>
        <dbReference type="Proteomes" id="UP000178448"/>
    </source>
</evidence>
<organism evidence="2 3">
    <name type="scientific">Candidatus Gottesmanbacteria bacterium RBG_16_52_11</name>
    <dbReference type="NCBI Taxonomy" id="1798374"/>
    <lineage>
        <taxon>Bacteria</taxon>
        <taxon>Candidatus Gottesmaniibacteriota</taxon>
    </lineage>
</organism>
<evidence type="ECO:0000313" key="2">
    <source>
        <dbReference type="EMBL" id="OGG05071.1"/>
    </source>
</evidence>